<organism evidence="2 3">
    <name type="scientific">Ophiobolus disseminans</name>
    <dbReference type="NCBI Taxonomy" id="1469910"/>
    <lineage>
        <taxon>Eukaryota</taxon>
        <taxon>Fungi</taxon>
        <taxon>Dikarya</taxon>
        <taxon>Ascomycota</taxon>
        <taxon>Pezizomycotina</taxon>
        <taxon>Dothideomycetes</taxon>
        <taxon>Pleosporomycetidae</taxon>
        <taxon>Pleosporales</taxon>
        <taxon>Pleosporineae</taxon>
        <taxon>Phaeosphaeriaceae</taxon>
        <taxon>Ophiobolus</taxon>
    </lineage>
</organism>
<evidence type="ECO:0000313" key="3">
    <source>
        <dbReference type="Proteomes" id="UP000799424"/>
    </source>
</evidence>
<dbReference type="EMBL" id="MU006229">
    <property type="protein sequence ID" value="KAF2824984.1"/>
    <property type="molecule type" value="Genomic_DNA"/>
</dbReference>
<proteinExistence type="predicted"/>
<dbReference type="Proteomes" id="UP000799424">
    <property type="component" value="Unassembled WGS sequence"/>
</dbReference>
<feature type="compositionally biased region" description="Low complexity" evidence="1">
    <location>
        <begin position="11"/>
        <end position="28"/>
    </location>
</feature>
<gene>
    <name evidence="2" type="ORF">CC86DRAFT_420362</name>
</gene>
<dbReference type="AlphaFoldDB" id="A0A6A6ZWW6"/>
<feature type="region of interest" description="Disordered" evidence="1">
    <location>
        <begin position="9"/>
        <end position="30"/>
    </location>
</feature>
<evidence type="ECO:0000313" key="2">
    <source>
        <dbReference type="EMBL" id="KAF2824984.1"/>
    </source>
</evidence>
<reference evidence="2" key="1">
    <citation type="journal article" date="2020" name="Stud. Mycol.">
        <title>101 Dothideomycetes genomes: a test case for predicting lifestyles and emergence of pathogens.</title>
        <authorList>
            <person name="Haridas S."/>
            <person name="Albert R."/>
            <person name="Binder M."/>
            <person name="Bloem J."/>
            <person name="Labutti K."/>
            <person name="Salamov A."/>
            <person name="Andreopoulos B."/>
            <person name="Baker S."/>
            <person name="Barry K."/>
            <person name="Bills G."/>
            <person name="Bluhm B."/>
            <person name="Cannon C."/>
            <person name="Castanera R."/>
            <person name="Culley D."/>
            <person name="Daum C."/>
            <person name="Ezra D."/>
            <person name="Gonzalez J."/>
            <person name="Henrissat B."/>
            <person name="Kuo A."/>
            <person name="Liang C."/>
            <person name="Lipzen A."/>
            <person name="Lutzoni F."/>
            <person name="Magnuson J."/>
            <person name="Mondo S."/>
            <person name="Nolan M."/>
            <person name="Ohm R."/>
            <person name="Pangilinan J."/>
            <person name="Park H.-J."/>
            <person name="Ramirez L."/>
            <person name="Alfaro M."/>
            <person name="Sun H."/>
            <person name="Tritt A."/>
            <person name="Yoshinaga Y."/>
            <person name="Zwiers L.-H."/>
            <person name="Turgeon B."/>
            <person name="Goodwin S."/>
            <person name="Spatafora J."/>
            <person name="Crous P."/>
            <person name="Grigoriev I."/>
        </authorList>
    </citation>
    <scope>NUCLEOTIDE SEQUENCE</scope>
    <source>
        <strain evidence="2">CBS 113818</strain>
    </source>
</reference>
<feature type="region of interest" description="Disordered" evidence="1">
    <location>
        <begin position="43"/>
        <end position="77"/>
    </location>
</feature>
<dbReference type="OrthoDB" id="3790813at2759"/>
<protein>
    <submittedName>
        <fullName evidence="2">Uncharacterized protein</fullName>
    </submittedName>
</protein>
<sequence>MFVFTNIALNRSSTSPPDSDAPPALSRSESQVSLASDFSWEVITPPTSQRTTPEPLIRSSSTSALSSTSSSSSWDDATFGDDSHLLPSERNGGWISSSRNACGNVALLPLTVVASVNDALEWESIRNGFANAAESASDSIQDSINRYFQGTDLPAMHYNLLRYVPNFSMPTIHHLSRALDAWVDAMAALRGDADGTFVDERRSSDHLEFAHQMGLKARYKLFTQGLCSEWQVITTRESVHWQTAMNHALARLFLEERENFGVYQLFDMEPVWVGDFANSVWRLVLDTGMTEIFVRDAAVNGEFEEESETLEVDFALPERFGRVAVADVERRAASGGEWMRLNRRCQEE</sequence>
<name>A0A6A6ZWW6_9PLEO</name>
<accession>A0A6A6ZWW6</accession>
<keyword evidence="3" id="KW-1185">Reference proteome</keyword>
<evidence type="ECO:0000256" key="1">
    <source>
        <dbReference type="SAM" id="MobiDB-lite"/>
    </source>
</evidence>
<feature type="compositionally biased region" description="Low complexity" evidence="1">
    <location>
        <begin position="59"/>
        <end position="73"/>
    </location>
</feature>